<dbReference type="KEGG" id="ffu:CLAFUR5_14434"/>
<gene>
    <name evidence="1" type="ORF">CLAFUR5_14434</name>
</gene>
<dbReference type="RefSeq" id="XP_047769739.1">
    <property type="nucleotide sequence ID" value="XM_047913582.1"/>
</dbReference>
<keyword evidence="2" id="KW-1185">Reference proteome</keyword>
<proteinExistence type="predicted"/>
<sequence>MSWRVICKDEVKWVFMISVLLTRREAVQEEAIVAAQSAMSFLNAMSEYEQWVFMKSRQFEGGTLRAIDNCSIVELASNDNI</sequence>
<organism evidence="1 2">
    <name type="scientific">Passalora fulva</name>
    <name type="common">Tomato leaf mold</name>
    <name type="synonym">Cladosporium fulvum</name>
    <dbReference type="NCBI Taxonomy" id="5499"/>
    <lineage>
        <taxon>Eukaryota</taxon>
        <taxon>Fungi</taxon>
        <taxon>Dikarya</taxon>
        <taxon>Ascomycota</taxon>
        <taxon>Pezizomycotina</taxon>
        <taxon>Dothideomycetes</taxon>
        <taxon>Dothideomycetidae</taxon>
        <taxon>Mycosphaerellales</taxon>
        <taxon>Mycosphaerellaceae</taxon>
        <taxon>Fulvia</taxon>
    </lineage>
</organism>
<protein>
    <submittedName>
        <fullName evidence="1">Uncharacterized protein</fullName>
    </submittedName>
</protein>
<accession>A0A9Q8UWU3</accession>
<reference evidence="1" key="2">
    <citation type="journal article" date="2022" name="Microb. Genom.">
        <title>A chromosome-scale genome assembly of the tomato pathogen Cladosporium fulvum reveals a compartmentalized genome architecture and the presence of a dispensable chromosome.</title>
        <authorList>
            <person name="Zaccaron A.Z."/>
            <person name="Chen L.H."/>
            <person name="Samaras A."/>
            <person name="Stergiopoulos I."/>
        </authorList>
    </citation>
    <scope>NUCLEOTIDE SEQUENCE</scope>
    <source>
        <strain evidence="1">Race5_Kim</strain>
    </source>
</reference>
<name>A0A9Q8UWU3_PASFU</name>
<dbReference type="EMBL" id="CP090175">
    <property type="protein sequence ID" value="UJO25373.1"/>
    <property type="molecule type" value="Genomic_DNA"/>
</dbReference>
<dbReference type="GeneID" id="71994312"/>
<reference evidence="1" key="1">
    <citation type="submission" date="2021-12" db="EMBL/GenBank/DDBJ databases">
        <authorList>
            <person name="Zaccaron A."/>
            <person name="Stergiopoulos I."/>
        </authorList>
    </citation>
    <scope>NUCLEOTIDE SEQUENCE</scope>
    <source>
        <strain evidence="1">Race5_Kim</strain>
    </source>
</reference>
<dbReference type="AlphaFoldDB" id="A0A9Q8UWU3"/>
<evidence type="ECO:0000313" key="1">
    <source>
        <dbReference type="EMBL" id="UJO25373.1"/>
    </source>
</evidence>
<evidence type="ECO:0000313" key="2">
    <source>
        <dbReference type="Proteomes" id="UP000756132"/>
    </source>
</evidence>
<dbReference type="Proteomes" id="UP000756132">
    <property type="component" value="Chromosome 13"/>
</dbReference>